<keyword evidence="4 8" id="KW-0812">Transmembrane</keyword>
<evidence type="ECO:0000256" key="3">
    <source>
        <dbReference type="ARBA" id="ARBA00022475"/>
    </source>
</evidence>
<feature type="transmembrane region" description="Helical" evidence="8">
    <location>
        <begin position="72"/>
        <end position="90"/>
    </location>
</feature>
<feature type="domain" description="ABC transmembrane type-1" evidence="9">
    <location>
        <begin position="30"/>
        <end position="219"/>
    </location>
</feature>
<keyword evidence="5 8" id="KW-1133">Transmembrane helix</keyword>
<evidence type="ECO:0000259" key="9">
    <source>
        <dbReference type="PROSITE" id="PS50928"/>
    </source>
</evidence>
<dbReference type="Pfam" id="PF00528">
    <property type="entry name" value="BPD_transp_1"/>
    <property type="match status" value="1"/>
</dbReference>
<dbReference type="NCBIfam" id="NF045474">
    <property type="entry name" value="Opp2C"/>
    <property type="match status" value="1"/>
</dbReference>
<evidence type="ECO:0000313" key="10">
    <source>
        <dbReference type="EMBL" id="KPV48885.1"/>
    </source>
</evidence>
<dbReference type="CDD" id="cd06261">
    <property type="entry name" value="TM_PBP2"/>
    <property type="match status" value="1"/>
</dbReference>
<organism evidence="10 11">
    <name type="scientific">Kouleothrix aurantiaca</name>
    <dbReference type="NCBI Taxonomy" id="186479"/>
    <lineage>
        <taxon>Bacteria</taxon>
        <taxon>Bacillati</taxon>
        <taxon>Chloroflexota</taxon>
        <taxon>Chloroflexia</taxon>
        <taxon>Chloroflexales</taxon>
        <taxon>Roseiflexineae</taxon>
        <taxon>Roseiflexaceae</taxon>
        <taxon>Kouleothrix</taxon>
    </lineage>
</organism>
<evidence type="ECO:0000256" key="5">
    <source>
        <dbReference type="ARBA" id="ARBA00022989"/>
    </source>
</evidence>
<dbReference type="PANTHER" id="PTHR43386">
    <property type="entry name" value="OLIGOPEPTIDE TRANSPORT SYSTEM PERMEASE PROTEIN APPC"/>
    <property type="match status" value="1"/>
</dbReference>
<accession>A0A0N8PR43</accession>
<dbReference type="InterPro" id="IPR035906">
    <property type="entry name" value="MetI-like_sf"/>
</dbReference>
<keyword evidence="3" id="KW-1003">Cell membrane</keyword>
<dbReference type="SUPFAM" id="SSF161098">
    <property type="entry name" value="MetI-like"/>
    <property type="match status" value="1"/>
</dbReference>
<protein>
    <submittedName>
        <fullName evidence="10">D-ala-D-ala transporter subunit</fullName>
    </submittedName>
</protein>
<evidence type="ECO:0000256" key="7">
    <source>
        <dbReference type="ARBA" id="ARBA00024202"/>
    </source>
</evidence>
<dbReference type="Gene3D" id="1.10.3720.10">
    <property type="entry name" value="MetI-like"/>
    <property type="match status" value="1"/>
</dbReference>
<comment type="subcellular location">
    <subcellularLocation>
        <location evidence="1 8">Cell membrane</location>
        <topology evidence="1 8">Multi-pass membrane protein</topology>
    </subcellularLocation>
</comment>
<evidence type="ECO:0000256" key="2">
    <source>
        <dbReference type="ARBA" id="ARBA00022448"/>
    </source>
</evidence>
<dbReference type="EMBL" id="LJCR01002330">
    <property type="protein sequence ID" value="KPV48885.1"/>
    <property type="molecule type" value="Genomic_DNA"/>
</dbReference>
<dbReference type="InterPro" id="IPR050366">
    <property type="entry name" value="BP-dependent_transpt_permease"/>
</dbReference>
<keyword evidence="6 8" id="KW-0472">Membrane</keyword>
<evidence type="ECO:0000256" key="1">
    <source>
        <dbReference type="ARBA" id="ARBA00004651"/>
    </source>
</evidence>
<comment type="similarity">
    <text evidence="7">Belongs to the binding-protein-dependent transport system permease family. OppBC subfamily.</text>
</comment>
<feature type="transmembrane region" description="Helical" evidence="8">
    <location>
        <begin position="32"/>
        <end position="60"/>
    </location>
</feature>
<evidence type="ECO:0000256" key="4">
    <source>
        <dbReference type="ARBA" id="ARBA00022692"/>
    </source>
</evidence>
<evidence type="ECO:0000313" key="11">
    <source>
        <dbReference type="Proteomes" id="UP000050509"/>
    </source>
</evidence>
<dbReference type="GO" id="GO:0005886">
    <property type="term" value="C:plasma membrane"/>
    <property type="evidence" value="ECO:0007669"/>
    <property type="project" value="UniProtKB-SubCell"/>
</dbReference>
<feature type="non-terminal residue" evidence="10">
    <location>
        <position position="1"/>
    </location>
</feature>
<proteinExistence type="inferred from homology"/>
<dbReference type="PROSITE" id="PS50928">
    <property type="entry name" value="ABC_TM1"/>
    <property type="match status" value="1"/>
</dbReference>
<dbReference type="GO" id="GO:0055085">
    <property type="term" value="P:transmembrane transport"/>
    <property type="evidence" value="ECO:0007669"/>
    <property type="project" value="InterPro"/>
</dbReference>
<keyword evidence="11" id="KW-1185">Reference proteome</keyword>
<keyword evidence="2 8" id="KW-0813">Transport</keyword>
<dbReference type="PANTHER" id="PTHR43386:SF1">
    <property type="entry name" value="D,D-DIPEPTIDE TRANSPORT SYSTEM PERMEASE PROTEIN DDPC-RELATED"/>
    <property type="match status" value="1"/>
</dbReference>
<dbReference type="PATRIC" id="fig|186479.3.peg.4609"/>
<sequence length="233" mass="24950">LEGLRPPSAAHLFGTDKLGRDLLSRILYGARISLFVGVVVVLLSSVVGTLLGVLAGYLGGWVDEALMRITDIFFAFPALILAMAIAGALGPGLQNALIAISAVTWPVYARLLRGQVLALREREFVLAARTVGVPEWQIILRHLLPNMLAPLLVQASFDMGGAITSVAGLSFIGFGAQPPTPEWGVMISEARTYMATAWWMGTFPALSIMLVVGGFNLLGDGLRDLLDPRLRGR</sequence>
<name>A0A0N8PR43_9CHLR</name>
<dbReference type="InterPro" id="IPR000515">
    <property type="entry name" value="MetI-like"/>
</dbReference>
<feature type="transmembrane region" description="Helical" evidence="8">
    <location>
        <begin position="196"/>
        <end position="219"/>
    </location>
</feature>
<reference evidence="10 11" key="1">
    <citation type="submission" date="2015-09" db="EMBL/GenBank/DDBJ databases">
        <title>Draft genome sequence of Kouleothrix aurantiaca JCM 19913.</title>
        <authorList>
            <person name="Hemp J."/>
        </authorList>
    </citation>
    <scope>NUCLEOTIDE SEQUENCE [LARGE SCALE GENOMIC DNA]</scope>
    <source>
        <strain evidence="10 11">COM-B</strain>
    </source>
</reference>
<dbReference type="Proteomes" id="UP000050509">
    <property type="component" value="Unassembled WGS sequence"/>
</dbReference>
<evidence type="ECO:0000256" key="6">
    <source>
        <dbReference type="ARBA" id="ARBA00023136"/>
    </source>
</evidence>
<dbReference type="AlphaFoldDB" id="A0A0N8PR43"/>
<dbReference type="InterPro" id="IPR053385">
    <property type="entry name" value="ABC_transport_permease"/>
</dbReference>
<gene>
    <name evidence="10" type="ORF">SE17_35660</name>
</gene>
<evidence type="ECO:0000256" key="8">
    <source>
        <dbReference type="RuleBase" id="RU363032"/>
    </source>
</evidence>
<comment type="caution">
    <text evidence="10">The sequence shown here is derived from an EMBL/GenBank/DDBJ whole genome shotgun (WGS) entry which is preliminary data.</text>
</comment>